<dbReference type="InterPro" id="IPR024370">
    <property type="entry name" value="PBP_domain"/>
</dbReference>
<comment type="caution">
    <text evidence="7">The sequence shown here is derived from an EMBL/GenBank/DDBJ whole genome shotgun (WGS) entry which is preliminary data.</text>
</comment>
<dbReference type="EMBL" id="VLJV01000001">
    <property type="protein sequence ID" value="TWH21395.1"/>
    <property type="molecule type" value="Genomic_DNA"/>
</dbReference>
<evidence type="ECO:0000256" key="5">
    <source>
        <dbReference type="SAM" id="SignalP"/>
    </source>
</evidence>
<dbReference type="RefSeq" id="WP_030533743.1">
    <property type="nucleotide sequence ID" value="NZ_JOIJ01000017.1"/>
</dbReference>
<dbReference type="GO" id="GO:0043190">
    <property type="term" value="C:ATP-binding cassette (ABC) transporter complex"/>
    <property type="evidence" value="ECO:0007669"/>
    <property type="project" value="InterPro"/>
</dbReference>
<evidence type="ECO:0000256" key="3">
    <source>
        <dbReference type="ARBA" id="ARBA00022592"/>
    </source>
</evidence>
<keyword evidence="8" id="KW-1185">Reference proteome</keyword>
<feature type="chain" id="PRO_5039260857" description="Phosphate-binding protein" evidence="5">
    <location>
        <begin position="20"/>
        <end position="364"/>
    </location>
</feature>
<organism evidence="7 8">
    <name type="scientific">Prauserella rugosa</name>
    <dbReference type="NCBI Taxonomy" id="43354"/>
    <lineage>
        <taxon>Bacteria</taxon>
        <taxon>Bacillati</taxon>
        <taxon>Actinomycetota</taxon>
        <taxon>Actinomycetes</taxon>
        <taxon>Pseudonocardiales</taxon>
        <taxon>Pseudonocardiaceae</taxon>
        <taxon>Prauserella</taxon>
    </lineage>
</organism>
<dbReference type="NCBIfam" id="TIGR00975">
    <property type="entry name" value="3a0107s03"/>
    <property type="match status" value="1"/>
</dbReference>
<keyword evidence="5" id="KW-0732">Signal</keyword>
<keyword evidence="3 4" id="KW-0592">Phosphate transport</keyword>
<dbReference type="GO" id="GO:0035435">
    <property type="term" value="P:phosphate ion transmembrane transport"/>
    <property type="evidence" value="ECO:0007669"/>
    <property type="project" value="InterPro"/>
</dbReference>
<reference evidence="7 8" key="1">
    <citation type="submission" date="2019-07" db="EMBL/GenBank/DDBJ databases">
        <title>R&amp;d 2014.</title>
        <authorList>
            <person name="Klenk H.-P."/>
        </authorList>
    </citation>
    <scope>NUCLEOTIDE SEQUENCE [LARGE SCALE GENOMIC DNA]</scope>
    <source>
        <strain evidence="7 8">DSM 43194</strain>
    </source>
</reference>
<evidence type="ECO:0000256" key="4">
    <source>
        <dbReference type="PIRNR" id="PIRNR002756"/>
    </source>
</evidence>
<protein>
    <recommendedName>
        <fullName evidence="4">Phosphate-binding protein</fullName>
    </recommendedName>
</protein>
<feature type="signal peptide" evidence="5">
    <location>
        <begin position="1"/>
        <end position="19"/>
    </location>
</feature>
<proteinExistence type="inferred from homology"/>
<dbReference type="AlphaFoldDB" id="A0A660CK51"/>
<comment type="similarity">
    <text evidence="1 4">Belongs to the PstS family.</text>
</comment>
<dbReference type="GO" id="GO:0042301">
    <property type="term" value="F:phosphate ion binding"/>
    <property type="evidence" value="ECO:0007669"/>
    <property type="project" value="InterPro"/>
</dbReference>
<name>A0A660CK51_9PSEU</name>
<sequence>MKRSTLGRALVLPTTAALAFGLVACGAANEEGASSGPTINGAGASSQEAAQTAWRTGFLKNHEGTINYDPVGSSGGREQFTSGGVDFAGSDAYLDEDEVKAAQERCGEGGFVEVPAYVSPVALITNIEGVDELNLKPATIAKIFNQKITKWNDPEIKADNPNANLPDTAITPVNRSDGSGTTENFVEYLKAAAPNDWPHEVSDEWPVKGGEAAQGTSGVVQAVKNGNGTIGYADASQANGLTTVKVGVGDDFVEYSPEAAAAVVDVSERVQGRGEHSFAYDLARDTKEEGTYPIVLVSYVLACANYDNADKATMVKDFLNYTISAEGQKAAQDQAGSAPISDKLRSEIQPAIDSIGGGNGGNEG</sequence>
<dbReference type="Gene3D" id="3.40.190.10">
    <property type="entry name" value="Periplasmic binding protein-like II"/>
    <property type="match status" value="2"/>
</dbReference>
<keyword evidence="2 4" id="KW-0813">Transport</keyword>
<evidence type="ECO:0000313" key="8">
    <source>
        <dbReference type="Proteomes" id="UP000317303"/>
    </source>
</evidence>
<dbReference type="InterPro" id="IPR050962">
    <property type="entry name" value="Phosphate-bind_PstS"/>
</dbReference>
<dbReference type="PANTHER" id="PTHR42996:SF1">
    <property type="entry name" value="PHOSPHATE-BINDING PROTEIN PSTS"/>
    <property type="match status" value="1"/>
</dbReference>
<dbReference type="PROSITE" id="PS51257">
    <property type="entry name" value="PROKAR_LIPOPROTEIN"/>
    <property type="match status" value="1"/>
</dbReference>
<dbReference type="Proteomes" id="UP000317303">
    <property type="component" value="Unassembled WGS sequence"/>
</dbReference>
<dbReference type="OrthoDB" id="9801510at2"/>
<dbReference type="InterPro" id="IPR005673">
    <property type="entry name" value="ABC_phos-bd_PstS"/>
</dbReference>
<evidence type="ECO:0000256" key="1">
    <source>
        <dbReference type="ARBA" id="ARBA00008725"/>
    </source>
</evidence>
<dbReference type="Pfam" id="PF12849">
    <property type="entry name" value="PBP_like_2"/>
    <property type="match status" value="1"/>
</dbReference>
<dbReference type="CDD" id="cd13565">
    <property type="entry name" value="PBP2_PstS"/>
    <property type="match status" value="1"/>
</dbReference>
<accession>A0A660CK51</accession>
<dbReference type="PANTHER" id="PTHR42996">
    <property type="entry name" value="PHOSPHATE-BINDING PROTEIN PSTS"/>
    <property type="match status" value="1"/>
</dbReference>
<feature type="domain" description="PBP" evidence="6">
    <location>
        <begin position="30"/>
        <end position="326"/>
    </location>
</feature>
<dbReference type="PIRSF" id="PIRSF002756">
    <property type="entry name" value="PstS"/>
    <property type="match status" value="1"/>
</dbReference>
<dbReference type="SUPFAM" id="SSF53850">
    <property type="entry name" value="Periplasmic binding protein-like II"/>
    <property type="match status" value="1"/>
</dbReference>
<evidence type="ECO:0000259" key="6">
    <source>
        <dbReference type="Pfam" id="PF12849"/>
    </source>
</evidence>
<evidence type="ECO:0000256" key="2">
    <source>
        <dbReference type="ARBA" id="ARBA00022448"/>
    </source>
</evidence>
<gene>
    <name evidence="7" type="ORF">JD82_03258</name>
</gene>
<evidence type="ECO:0000313" key="7">
    <source>
        <dbReference type="EMBL" id="TWH21395.1"/>
    </source>
</evidence>